<feature type="compositionally biased region" description="Polar residues" evidence="1">
    <location>
        <begin position="15"/>
        <end position="39"/>
    </location>
</feature>
<feature type="compositionally biased region" description="Basic residues" evidence="1">
    <location>
        <begin position="115"/>
        <end position="126"/>
    </location>
</feature>
<protein>
    <submittedName>
        <fullName evidence="2">Uncharacterized protein</fullName>
    </submittedName>
</protein>
<dbReference type="AlphaFoldDB" id="A0A8H6H7X9"/>
<gene>
    <name evidence="2" type="ORF">DFP72DRAFT_860977</name>
</gene>
<sequence>MRQPRTGSAEDNETTVHGTSRPTSPQANMATPPHTVNTFKESRIPPAPEPDVRTSNSDGYPRANLARKNRREDVARLTIDHDSCCCLTDPRMQDAKDKRGRHGKETSMTTGAKGRMWRGRRGRQHHPNAVNETSYSPTIVIAVAAHLVIKGVVNIIAGPPFLPDDTSAVAPRVSVLGCTPLSMRRGDCGGIDLAIGPVDVVANQCRATVDTARVCPDAGVSSSVDALRVLAVFLCKVMVGGFALKCMAQREAELQKAVSRSPLTSRWSRMISSVLDSSVLPTCDFGTLPATLSSPMSSPSNRQIDPVPPWFSRLVHIGMPKFPFGRMRFWSKCRTWGMVNVESNGEVWALGGRQLMGLEEVVAVQVQGNSSVGM</sequence>
<reference evidence="2 3" key="1">
    <citation type="submission" date="2020-07" db="EMBL/GenBank/DDBJ databases">
        <title>Comparative genomics of pyrophilous fungi reveals a link between fire events and developmental genes.</title>
        <authorList>
            <consortium name="DOE Joint Genome Institute"/>
            <person name="Steindorff A.S."/>
            <person name="Carver A."/>
            <person name="Calhoun S."/>
            <person name="Stillman K."/>
            <person name="Liu H."/>
            <person name="Lipzen A."/>
            <person name="Pangilinan J."/>
            <person name="Labutti K."/>
            <person name="Bruns T.D."/>
            <person name="Grigoriev I.V."/>
        </authorList>
    </citation>
    <scope>NUCLEOTIDE SEQUENCE [LARGE SCALE GENOMIC DNA]</scope>
    <source>
        <strain evidence="2 3">CBS 144469</strain>
    </source>
</reference>
<evidence type="ECO:0000313" key="2">
    <source>
        <dbReference type="EMBL" id="KAF6742170.1"/>
    </source>
</evidence>
<proteinExistence type="predicted"/>
<feature type="region of interest" description="Disordered" evidence="1">
    <location>
        <begin position="1"/>
        <end position="67"/>
    </location>
</feature>
<comment type="caution">
    <text evidence="2">The sequence shown here is derived from an EMBL/GenBank/DDBJ whole genome shotgun (WGS) entry which is preliminary data.</text>
</comment>
<evidence type="ECO:0000256" key="1">
    <source>
        <dbReference type="SAM" id="MobiDB-lite"/>
    </source>
</evidence>
<evidence type="ECO:0000313" key="3">
    <source>
        <dbReference type="Proteomes" id="UP000521943"/>
    </source>
</evidence>
<name>A0A8H6H7X9_9AGAR</name>
<organism evidence="2 3">
    <name type="scientific">Ephemerocybe angulata</name>
    <dbReference type="NCBI Taxonomy" id="980116"/>
    <lineage>
        <taxon>Eukaryota</taxon>
        <taxon>Fungi</taxon>
        <taxon>Dikarya</taxon>
        <taxon>Basidiomycota</taxon>
        <taxon>Agaricomycotina</taxon>
        <taxon>Agaricomycetes</taxon>
        <taxon>Agaricomycetidae</taxon>
        <taxon>Agaricales</taxon>
        <taxon>Agaricineae</taxon>
        <taxon>Psathyrellaceae</taxon>
        <taxon>Ephemerocybe</taxon>
    </lineage>
</organism>
<keyword evidence="3" id="KW-1185">Reference proteome</keyword>
<accession>A0A8H6H7X9</accession>
<dbReference type="EMBL" id="JACGCI010000198">
    <property type="protein sequence ID" value="KAF6742170.1"/>
    <property type="molecule type" value="Genomic_DNA"/>
</dbReference>
<feature type="region of interest" description="Disordered" evidence="1">
    <location>
        <begin position="94"/>
        <end position="131"/>
    </location>
</feature>
<dbReference type="Proteomes" id="UP000521943">
    <property type="component" value="Unassembled WGS sequence"/>
</dbReference>